<reference evidence="3" key="1">
    <citation type="journal article" date="2019" name="Int. J. Syst. Evol. Microbiol.">
        <title>The Global Catalogue of Microorganisms (GCM) 10K type strain sequencing project: providing services to taxonomists for standard genome sequencing and annotation.</title>
        <authorList>
            <consortium name="The Broad Institute Genomics Platform"/>
            <consortium name="The Broad Institute Genome Sequencing Center for Infectious Disease"/>
            <person name="Wu L."/>
            <person name="Ma J."/>
        </authorList>
    </citation>
    <scope>NUCLEOTIDE SEQUENCE [LARGE SCALE GENOMIC DNA]</scope>
    <source>
        <strain evidence="3">JCM 18303</strain>
    </source>
</reference>
<dbReference type="Proteomes" id="UP001428817">
    <property type="component" value="Unassembled WGS sequence"/>
</dbReference>
<feature type="transmembrane region" description="Helical" evidence="1">
    <location>
        <begin position="73"/>
        <end position="96"/>
    </location>
</feature>
<comment type="caution">
    <text evidence="2">The sequence shown here is derived from an EMBL/GenBank/DDBJ whole genome shotgun (WGS) entry which is preliminary data.</text>
</comment>
<gene>
    <name evidence="2" type="ORF">GCM10023321_47200</name>
</gene>
<keyword evidence="1" id="KW-1133">Transmembrane helix</keyword>
<dbReference type="EMBL" id="BAABJP010000026">
    <property type="protein sequence ID" value="GAA5162109.1"/>
    <property type="molecule type" value="Genomic_DNA"/>
</dbReference>
<feature type="transmembrane region" description="Helical" evidence="1">
    <location>
        <begin position="33"/>
        <end position="53"/>
    </location>
</feature>
<keyword evidence="1" id="KW-0472">Membrane</keyword>
<evidence type="ECO:0000256" key="1">
    <source>
        <dbReference type="SAM" id="Phobius"/>
    </source>
</evidence>
<accession>A0ABP9QHY3</accession>
<feature type="transmembrane region" description="Helical" evidence="1">
    <location>
        <begin position="181"/>
        <end position="201"/>
    </location>
</feature>
<evidence type="ECO:0000313" key="3">
    <source>
        <dbReference type="Proteomes" id="UP001428817"/>
    </source>
</evidence>
<sequence>MTTSHPRTAATAGYGAVLRAFARNDTRNIRRDSMLIGVLFGPFAYAFALWFVPPLTRFAATEWRFDLTPYHPLIVSSFTVLGPAAVLGSLCGLLLLDEKDQHTLAALRVTPAPPAAYPAYRAAMTVGLVTATTVLVLALCRLVPAAVVARGAAIGLLGGLLAVVIALLMAGPANNKVEGLALGKAVSMPLMFAPLVPYFFLDSPWQLAFGVLPSYWPARALWAAMDDGVFWPYIAGGLVYNLILVSLLVRLFAYRFR</sequence>
<dbReference type="RefSeq" id="WP_185065969.1">
    <property type="nucleotide sequence ID" value="NZ_BAABJP010000026.1"/>
</dbReference>
<keyword evidence="1" id="KW-0812">Transmembrane</keyword>
<feature type="transmembrane region" description="Helical" evidence="1">
    <location>
        <begin position="230"/>
        <end position="253"/>
    </location>
</feature>
<organism evidence="2 3">
    <name type="scientific">Pseudonocardia eucalypti</name>
    <dbReference type="NCBI Taxonomy" id="648755"/>
    <lineage>
        <taxon>Bacteria</taxon>
        <taxon>Bacillati</taxon>
        <taxon>Actinomycetota</taxon>
        <taxon>Actinomycetes</taxon>
        <taxon>Pseudonocardiales</taxon>
        <taxon>Pseudonocardiaceae</taxon>
        <taxon>Pseudonocardia</taxon>
    </lineage>
</organism>
<proteinExistence type="predicted"/>
<protein>
    <submittedName>
        <fullName evidence="2">Fluoroquinolones efflux ABC transporter permease</fullName>
    </submittedName>
</protein>
<keyword evidence="3" id="KW-1185">Reference proteome</keyword>
<name>A0ABP9QHY3_9PSEU</name>
<feature type="transmembrane region" description="Helical" evidence="1">
    <location>
        <begin position="117"/>
        <end position="139"/>
    </location>
</feature>
<evidence type="ECO:0000313" key="2">
    <source>
        <dbReference type="EMBL" id="GAA5162109.1"/>
    </source>
</evidence>
<feature type="transmembrane region" description="Helical" evidence="1">
    <location>
        <begin position="145"/>
        <end position="169"/>
    </location>
</feature>